<dbReference type="Ensembl" id="ENSMZET00005014772.1">
    <property type="protein sequence ID" value="ENSMZEP00005014294.1"/>
    <property type="gene ID" value="ENSMZEG00005010748.1"/>
</dbReference>
<proteinExistence type="inferred from homology"/>
<dbReference type="GO" id="GO:0008104">
    <property type="term" value="P:intracellular protein localization"/>
    <property type="evidence" value="ECO:0007669"/>
    <property type="project" value="TreeGrafter"/>
</dbReference>
<evidence type="ECO:0000313" key="9">
    <source>
        <dbReference type="Proteomes" id="UP000265160"/>
    </source>
</evidence>
<protein>
    <recommendedName>
        <fullName evidence="4">Protein odr-4 homolog</fullName>
    </recommendedName>
</protein>
<name>A0A3P9BWN0_9CICH</name>
<evidence type="ECO:0000313" key="8">
    <source>
        <dbReference type="Ensembl" id="ENSMZEP00005014294.1"/>
    </source>
</evidence>
<dbReference type="PANTHER" id="PTHR33966">
    <property type="entry name" value="PROTEIN ODR-4 HOMOLOG"/>
    <property type="match status" value="1"/>
</dbReference>
<reference evidence="8" key="2">
    <citation type="submission" date="2025-08" db="UniProtKB">
        <authorList>
            <consortium name="Ensembl"/>
        </authorList>
    </citation>
    <scope>IDENTIFICATION</scope>
</reference>
<keyword evidence="9" id="KW-1185">Reference proteome</keyword>
<dbReference type="Pfam" id="PF14778">
    <property type="entry name" value="ODR4-like"/>
    <property type="match status" value="1"/>
</dbReference>
<evidence type="ECO:0000256" key="1">
    <source>
        <dbReference type="ARBA" id="ARBA00003891"/>
    </source>
</evidence>
<sequence>MGRGYIVQDDVEGYLSKLCEQKADPVTGLLIGQSSTQRDFVVMAIRTPQKEEQTCTLLGFMFAIDFQVSRMLPGGLSVVGVFIITDADAKDALTTLRQLLFAVENLISSEHLWDPADDDVTDCVTLHINPKTRKTVCRTFDIKDPKSVAKPADWKYQSGLCSSWATVSCSLNVDMLLPLPNNRTSTGNMEECLKEGLKAWAHQIESGLCLIDGKRLPEDSELTVGQRRNVRQTYTTQLLITTVRDENKRLTDVIEQCGGSVSVTGAIHSRAYLHSNKPKARLAEKLLKRDVVSTVATRVQMMLEELLASDQESKGSDPGDFFFLPPFLTVPLPFFSGPLCVCDYQFSDEGLSEVTERLKEMLDIDAAEEDLDTRQEMTFEITGCDITPGGHRDMHACVLCPDCPPFCCLGVAMATAVALLATAASMLYLNDI</sequence>
<evidence type="ECO:0000256" key="4">
    <source>
        <dbReference type="ARBA" id="ARBA00020550"/>
    </source>
</evidence>
<reference evidence="8 9" key="1">
    <citation type="journal article" date="2014" name="Nature">
        <title>The genomic substrate for adaptive radiation in African cichlid fish.</title>
        <authorList>
            <person name="Brawand D."/>
            <person name="Wagner C.E."/>
            <person name="Li Y.I."/>
            <person name="Malinsky M."/>
            <person name="Keller I."/>
            <person name="Fan S."/>
            <person name="Simakov O."/>
            <person name="Ng A.Y."/>
            <person name="Lim Z.W."/>
            <person name="Bezault E."/>
            <person name="Turner-Maier J."/>
            <person name="Johnson J."/>
            <person name="Alcazar R."/>
            <person name="Noh H.J."/>
            <person name="Russell P."/>
            <person name="Aken B."/>
            <person name="Alfoldi J."/>
            <person name="Amemiya C."/>
            <person name="Azzouzi N."/>
            <person name="Baroiller J.F."/>
            <person name="Barloy-Hubler F."/>
            <person name="Berlin A."/>
            <person name="Bloomquist R."/>
            <person name="Carleton K.L."/>
            <person name="Conte M.A."/>
            <person name="D'Cotta H."/>
            <person name="Eshel O."/>
            <person name="Gaffney L."/>
            <person name="Galibert F."/>
            <person name="Gante H.F."/>
            <person name="Gnerre S."/>
            <person name="Greuter L."/>
            <person name="Guyon R."/>
            <person name="Haddad N.S."/>
            <person name="Haerty W."/>
            <person name="Harris R.M."/>
            <person name="Hofmann H.A."/>
            <person name="Hourlier T."/>
            <person name="Hulata G."/>
            <person name="Jaffe D.B."/>
            <person name="Lara M."/>
            <person name="Lee A.P."/>
            <person name="MacCallum I."/>
            <person name="Mwaiko S."/>
            <person name="Nikaido M."/>
            <person name="Nishihara H."/>
            <person name="Ozouf-Costaz C."/>
            <person name="Penman D.J."/>
            <person name="Przybylski D."/>
            <person name="Rakotomanga M."/>
            <person name="Renn S.C.P."/>
            <person name="Ribeiro F.J."/>
            <person name="Ron M."/>
            <person name="Salzburger W."/>
            <person name="Sanchez-Pulido L."/>
            <person name="Santos M.E."/>
            <person name="Searle S."/>
            <person name="Sharpe T."/>
            <person name="Swofford R."/>
            <person name="Tan F.J."/>
            <person name="Williams L."/>
            <person name="Young S."/>
            <person name="Yin S."/>
            <person name="Okada N."/>
            <person name="Kocher T.D."/>
            <person name="Miska E.A."/>
            <person name="Lander E.S."/>
            <person name="Venkatesh B."/>
            <person name="Fernald R.D."/>
            <person name="Meyer A."/>
            <person name="Ponting C.P."/>
            <person name="Streelman J.T."/>
            <person name="Lindblad-Toh K."/>
            <person name="Seehausen O."/>
            <person name="Di Palma F."/>
        </authorList>
    </citation>
    <scope>NUCLEOTIDE SEQUENCE</scope>
</reference>
<accession>A0A3P9BWN0</accession>
<keyword evidence="7" id="KW-0472">Membrane</keyword>
<comment type="subcellular location">
    <subcellularLocation>
        <location evidence="2">Membrane</location>
    </subcellularLocation>
</comment>
<dbReference type="GeneTree" id="ENSGT00390000012568"/>
<dbReference type="AlphaFoldDB" id="A0A3P9BWN0"/>
<evidence type="ECO:0000256" key="2">
    <source>
        <dbReference type="ARBA" id="ARBA00004370"/>
    </source>
</evidence>
<keyword evidence="5" id="KW-0812">Transmembrane</keyword>
<dbReference type="Proteomes" id="UP000265160">
    <property type="component" value="LG18"/>
</dbReference>
<comment type="function">
    <text evidence="1">May play a role in the trafficking of a subset of G-protein coupled receptors.</text>
</comment>
<evidence type="ECO:0000256" key="3">
    <source>
        <dbReference type="ARBA" id="ARBA00010131"/>
    </source>
</evidence>
<evidence type="ECO:0000256" key="5">
    <source>
        <dbReference type="ARBA" id="ARBA00022692"/>
    </source>
</evidence>
<dbReference type="GO" id="GO:0016020">
    <property type="term" value="C:membrane"/>
    <property type="evidence" value="ECO:0007669"/>
    <property type="project" value="UniProtKB-SubCell"/>
</dbReference>
<comment type="similarity">
    <text evidence="3">Belongs to the ODR-4 family.</text>
</comment>
<evidence type="ECO:0000256" key="6">
    <source>
        <dbReference type="ARBA" id="ARBA00022989"/>
    </source>
</evidence>
<dbReference type="PANTHER" id="PTHR33966:SF1">
    <property type="entry name" value="PROTEIN ODR-4 HOMOLOG"/>
    <property type="match status" value="1"/>
</dbReference>
<reference evidence="8" key="3">
    <citation type="submission" date="2025-09" db="UniProtKB">
        <authorList>
            <consortium name="Ensembl"/>
        </authorList>
    </citation>
    <scope>IDENTIFICATION</scope>
</reference>
<dbReference type="GO" id="GO:0012505">
    <property type="term" value="C:endomembrane system"/>
    <property type="evidence" value="ECO:0007669"/>
    <property type="project" value="TreeGrafter"/>
</dbReference>
<evidence type="ECO:0000256" key="7">
    <source>
        <dbReference type="ARBA" id="ARBA00023136"/>
    </source>
</evidence>
<dbReference type="InterPro" id="IPR029454">
    <property type="entry name" value="ODR-4-like"/>
</dbReference>
<keyword evidence="6" id="KW-1133">Transmembrane helix</keyword>
<organism evidence="8 9">
    <name type="scientific">Maylandia zebra</name>
    <name type="common">zebra mbuna</name>
    <dbReference type="NCBI Taxonomy" id="106582"/>
    <lineage>
        <taxon>Eukaryota</taxon>
        <taxon>Metazoa</taxon>
        <taxon>Chordata</taxon>
        <taxon>Craniata</taxon>
        <taxon>Vertebrata</taxon>
        <taxon>Euteleostomi</taxon>
        <taxon>Actinopterygii</taxon>
        <taxon>Neopterygii</taxon>
        <taxon>Teleostei</taxon>
        <taxon>Neoteleostei</taxon>
        <taxon>Acanthomorphata</taxon>
        <taxon>Ovalentaria</taxon>
        <taxon>Cichlomorphae</taxon>
        <taxon>Cichliformes</taxon>
        <taxon>Cichlidae</taxon>
        <taxon>African cichlids</taxon>
        <taxon>Pseudocrenilabrinae</taxon>
        <taxon>Haplochromini</taxon>
        <taxon>Maylandia</taxon>
        <taxon>Maylandia zebra complex</taxon>
    </lineage>
</organism>
<dbReference type="STRING" id="106582.ENSMZEP00005014294"/>